<evidence type="ECO:0000313" key="4">
    <source>
        <dbReference type="EMBL" id="TCS37839.1"/>
    </source>
</evidence>
<feature type="modified residue" description="4-aspartylphosphate" evidence="2">
    <location>
        <position position="52"/>
    </location>
</feature>
<evidence type="ECO:0000313" key="5">
    <source>
        <dbReference type="Proteomes" id="UP000295382"/>
    </source>
</evidence>
<dbReference type="Pfam" id="PF00072">
    <property type="entry name" value="Response_reg"/>
    <property type="match status" value="1"/>
</dbReference>
<dbReference type="AlphaFoldDB" id="A0A4R3I1U7"/>
<dbReference type="EMBL" id="SLZQ01000003">
    <property type="protein sequence ID" value="TCS37839.1"/>
    <property type="molecule type" value="Genomic_DNA"/>
</dbReference>
<evidence type="ECO:0000256" key="2">
    <source>
        <dbReference type="PROSITE-ProRule" id="PRU00169"/>
    </source>
</evidence>
<comment type="caution">
    <text evidence="4">The sequence shown here is derived from an EMBL/GenBank/DDBJ whole genome shotgun (WGS) entry which is preliminary data.</text>
</comment>
<dbReference type="InterPro" id="IPR011006">
    <property type="entry name" value="CheY-like_superfamily"/>
</dbReference>
<dbReference type="SUPFAM" id="SSF52172">
    <property type="entry name" value="CheY-like"/>
    <property type="match status" value="1"/>
</dbReference>
<protein>
    <submittedName>
        <fullName evidence="4">Response regulator receiver domain-containing protein</fullName>
    </submittedName>
</protein>
<dbReference type="SMART" id="SM00448">
    <property type="entry name" value="REC"/>
    <property type="match status" value="1"/>
</dbReference>
<dbReference type="PROSITE" id="PS50110">
    <property type="entry name" value="RESPONSE_REGULATORY"/>
    <property type="match status" value="1"/>
</dbReference>
<dbReference type="GO" id="GO:0000160">
    <property type="term" value="P:phosphorelay signal transduction system"/>
    <property type="evidence" value="ECO:0007669"/>
    <property type="project" value="InterPro"/>
</dbReference>
<dbReference type="InterPro" id="IPR001789">
    <property type="entry name" value="Sig_transdc_resp-reg_receiver"/>
</dbReference>
<evidence type="ECO:0000256" key="1">
    <source>
        <dbReference type="ARBA" id="ARBA00022553"/>
    </source>
</evidence>
<dbReference type="Proteomes" id="UP000295382">
    <property type="component" value="Unassembled WGS sequence"/>
</dbReference>
<sequence>MLVLIVDDDTLTVAMMSRLVSSIENITPVSFTDPWLAIEWCQANEPDMVMVDYQMPQMSGLDFIEAFRNLPGKETIPIVMVTSERDDEIRRKALALTANDFLLKPADIDELKAKINDMLVLRRSLVLNVLMRGSKLGAPQ</sequence>
<proteinExistence type="predicted"/>
<name>A0A4R3I1U7_PAULE</name>
<evidence type="ECO:0000259" key="3">
    <source>
        <dbReference type="PROSITE" id="PS50110"/>
    </source>
</evidence>
<dbReference type="RefSeq" id="WP_132257919.1">
    <property type="nucleotide sequence ID" value="NZ_SLZQ01000003.1"/>
</dbReference>
<accession>A0A4R3I1U7</accession>
<keyword evidence="5" id="KW-1185">Reference proteome</keyword>
<keyword evidence="1 2" id="KW-0597">Phosphoprotein</keyword>
<feature type="domain" description="Response regulatory" evidence="3">
    <location>
        <begin position="2"/>
        <end position="119"/>
    </location>
</feature>
<organism evidence="4 5">
    <name type="scientific">Paucimonas lemoignei</name>
    <name type="common">Pseudomonas lemoignei</name>
    <dbReference type="NCBI Taxonomy" id="29443"/>
    <lineage>
        <taxon>Bacteria</taxon>
        <taxon>Pseudomonadati</taxon>
        <taxon>Pseudomonadota</taxon>
        <taxon>Betaproteobacteria</taxon>
        <taxon>Burkholderiales</taxon>
        <taxon>Burkholderiaceae</taxon>
        <taxon>Paucimonas</taxon>
    </lineage>
</organism>
<dbReference type="PANTHER" id="PTHR44591:SF3">
    <property type="entry name" value="RESPONSE REGULATORY DOMAIN-CONTAINING PROTEIN"/>
    <property type="match status" value="1"/>
</dbReference>
<reference evidence="4 5" key="1">
    <citation type="submission" date="2019-03" db="EMBL/GenBank/DDBJ databases">
        <title>Genomic Encyclopedia of Type Strains, Phase IV (KMG-IV): sequencing the most valuable type-strain genomes for metagenomic binning, comparative biology and taxonomic classification.</title>
        <authorList>
            <person name="Goeker M."/>
        </authorList>
    </citation>
    <scope>NUCLEOTIDE SEQUENCE [LARGE SCALE GENOMIC DNA]</scope>
    <source>
        <strain evidence="4 5">DSM 7445</strain>
    </source>
</reference>
<gene>
    <name evidence="4" type="ORF">EDC30_103131</name>
</gene>
<dbReference type="InterPro" id="IPR050595">
    <property type="entry name" value="Bact_response_regulator"/>
</dbReference>
<dbReference type="OrthoDB" id="236568at2"/>
<dbReference type="PANTHER" id="PTHR44591">
    <property type="entry name" value="STRESS RESPONSE REGULATOR PROTEIN 1"/>
    <property type="match status" value="1"/>
</dbReference>
<dbReference type="Gene3D" id="3.40.50.2300">
    <property type="match status" value="1"/>
</dbReference>